<dbReference type="RefSeq" id="WP_130615925.1">
    <property type="nucleotide sequence ID" value="NZ_SGIU01000003.1"/>
</dbReference>
<keyword evidence="3" id="KW-1185">Reference proteome</keyword>
<protein>
    <submittedName>
        <fullName evidence="2">Uncharacterized protein</fullName>
    </submittedName>
</protein>
<proteinExistence type="predicted"/>
<reference evidence="2 3" key="1">
    <citation type="submission" date="2019-02" db="EMBL/GenBank/DDBJ databases">
        <title>Draft genome sequence of Muricauda sp. 176CP4-71.</title>
        <authorList>
            <person name="Park J.-S."/>
        </authorList>
    </citation>
    <scope>NUCLEOTIDE SEQUENCE [LARGE SCALE GENOMIC DNA]</scope>
    <source>
        <strain evidence="2 3">176CP4-71</strain>
    </source>
</reference>
<comment type="caution">
    <text evidence="2">The sequence shown here is derived from an EMBL/GenBank/DDBJ whole genome shotgun (WGS) entry which is preliminary data.</text>
</comment>
<dbReference type="AlphaFoldDB" id="A0A4Q8QF10"/>
<dbReference type="OrthoDB" id="9809859at2"/>
<name>A0A4Q8QF10_9FLAO</name>
<accession>A0A4Q8QF10</accession>
<sequence>MKKASFLMMIGPLFLLGLYFFPLWNIMLGAPQYPEPLGMNIHIDGIQGVNEFDIQNIDGLNHYIGMKTLPKSEDMWEFSTFPLIIGGMVALGVLVGLLGYFKILSPNWFVGWFILMSILGVLGMYDFNAWMVDYGTNLDPNAIMKLANPDGTPMTYKPPLFGHVKMLNFDVTSLPSSGAWMMFTGMMLTVLAFLLGRKTWKSKPKQAKLQTMKVKVKK</sequence>
<dbReference type="EMBL" id="SGIU01000003">
    <property type="protein sequence ID" value="TAI46666.1"/>
    <property type="molecule type" value="Genomic_DNA"/>
</dbReference>
<feature type="transmembrane region" description="Helical" evidence="1">
    <location>
        <begin position="177"/>
        <end position="196"/>
    </location>
</feature>
<keyword evidence="1" id="KW-0812">Transmembrane</keyword>
<evidence type="ECO:0000256" key="1">
    <source>
        <dbReference type="SAM" id="Phobius"/>
    </source>
</evidence>
<feature type="transmembrane region" description="Helical" evidence="1">
    <location>
        <begin position="81"/>
        <end position="101"/>
    </location>
</feature>
<feature type="transmembrane region" description="Helical" evidence="1">
    <location>
        <begin position="108"/>
        <end position="125"/>
    </location>
</feature>
<keyword evidence="1" id="KW-1133">Transmembrane helix</keyword>
<gene>
    <name evidence="2" type="ORF">EW142_16450</name>
</gene>
<keyword evidence="1" id="KW-0472">Membrane</keyword>
<organism evidence="2 3">
    <name type="scientific">Flagellimonas allohymeniacidonis</name>
    <dbReference type="NCBI Taxonomy" id="2517819"/>
    <lineage>
        <taxon>Bacteria</taxon>
        <taxon>Pseudomonadati</taxon>
        <taxon>Bacteroidota</taxon>
        <taxon>Flavobacteriia</taxon>
        <taxon>Flavobacteriales</taxon>
        <taxon>Flavobacteriaceae</taxon>
        <taxon>Flagellimonas</taxon>
    </lineage>
</organism>
<dbReference type="Proteomes" id="UP000291981">
    <property type="component" value="Unassembled WGS sequence"/>
</dbReference>
<evidence type="ECO:0000313" key="3">
    <source>
        <dbReference type="Proteomes" id="UP000291981"/>
    </source>
</evidence>
<evidence type="ECO:0000313" key="2">
    <source>
        <dbReference type="EMBL" id="TAI46666.1"/>
    </source>
</evidence>